<dbReference type="InterPro" id="IPR017336">
    <property type="entry name" value="Snurportin-1"/>
</dbReference>
<dbReference type="GO" id="GO:0003723">
    <property type="term" value="F:RNA binding"/>
    <property type="evidence" value="ECO:0007669"/>
    <property type="project" value="UniProtKB-KW"/>
</dbReference>
<keyword evidence="6" id="KW-0813">Transport</keyword>
<dbReference type="Gene3D" id="3.30.470.30">
    <property type="entry name" value="DNA ligase/mRNA capping enzyme"/>
    <property type="match status" value="1"/>
</dbReference>
<dbReference type="InterPro" id="IPR047857">
    <property type="entry name" value="Snurportin1_C"/>
</dbReference>
<sequence length="190" mass="21937">MTFPSELPGGCRQFRAGLTVAGLHLGHQQLPRTSLRFHWLRPTLSNLRRTFADERRKIDIRSLIVESHSCQREERLAAEFLTLQPPLPKLDGVLFYHQRGAYTFGHTSLVGLLKPYMLTEVLGLPCHQHYSHRNCQLTIRAGLVDVERFEATRRQMALAYSQDRQLRRAAATDSIGEFSTPWLTDFQFLY</sequence>
<keyword evidence="9" id="KW-0539">Nucleus</keyword>
<comment type="subcellular location">
    <subcellularLocation>
        <location evidence="3">Cytoplasm</location>
    </subcellularLocation>
    <subcellularLocation>
        <location evidence="2">Nucleus</location>
    </subcellularLocation>
</comment>
<comment type="function">
    <text evidence="1">Functions as an U snRNP-specific nuclear import adapter. Involved in the trimethylguanosine (m3G)-cap-dependent nuclear import of U snRNPs. Binds specifically to the terminal m3G-cap U snRNAs.</text>
</comment>
<keyword evidence="8" id="KW-0694">RNA-binding</keyword>
<keyword evidence="11" id="KW-1185">Reference proteome</keyword>
<evidence type="ECO:0000256" key="9">
    <source>
        <dbReference type="ARBA" id="ARBA00023242"/>
    </source>
</evidence>
<evidence type="ECO:0000259" key="10">
    <source>
        <dbReference type="Pfam" id="PF21974"/>
    </source>
</evidence>
<comment type="similarity">
    <text evidence="4">Belongs to the snurportin family.</text>
</comment>
<name>A0A1I8FQI7_9PLAT</name>
<dbReference type="AlphaFoldDB" id="A0A1I8FQI7"/>
<evidence type="ECO:0000256" key="2">
    <source>
        <dbReference type="ARBA" id="ARBA00004123"/>
    </source>
</evidence>
<accession>A0A1I8FQI7</accession>
<dbReference type="PANTHER" id="PTHR13403:SF6">
    <property type="entry name" value="SNURPORTIN-1"/>
    <property type="match status" value="1"/>
</dbReference>
<evidence type="ECO:0000256" key="8">
    <source>
        <dbReference type="ARBA" id="ARBA00022884"/>
    </source>
</evidence>
<organism evidence="11 12">
    <name type="scientific">Macrostomum lignano</name>
    <dbReference type="NCBI Taxonomy" id="282301"/>
    <lineage>
        <taxon>Eukaryota</taxon>
        <taxon>Metazoa</taxon>
        <taxon>Spiralia</taxon>
        <taxon>Lophotrochozoa</taxon>
        <taxon>Platyhelminthes</taxon>
        <taxon>Rhabditophora</taxon>
        <taxon>Macrostomorpha</taxon>
        <taxon>Macrostomida</taxon>
        <taxon>Macrostomidae</taxon>
        <taxon>Macrostomum</taxon>
    </lineage>
</organism>
<reference evidence="12" key="1">
    <citation type="submission" date="2016-11" db="UniProtKB">
        <authorList>
            <consortium name="WormBaseParasite"/>
        </authorList>
    </citation>
    <scope>IDENTIFICATION</scope>
</reference>
<dbReference type="PANTHER" id="PTHR13403">
    <property type="entry name" value="SNURPORTIN1 RNUT1 PROTEIN RNA, U TRANSPORTER 1"/>
    <property type="match status" value="1"/>
</dbReference>
<keyword evidence="7" id="KW-0963">Cytoplasm</keyword>
<proteinExistence type="inferred from homology"/>
<dbReference type="GO" id="GO:0061015">
    <property type="term" value="P:snRNA import into nucleus"/>
    <property type="evidence" value="ECO:0007669"/>
    <property type="project" value="InterPro"/>
</dbReference>
<dbReference type="WBParaSite" id="maker-unitig_44413-snap-gene-0.2-mRNA-1">
    <property type="protein sequence ID" value="maker-unitig_44413-snap-gene-0.2-mRNA-1"/>
    <property type="gene ID" value="maker-unitig_44413-snap-gene-0.2"/>
</dbReference>
<evidence type="ECO:0000256" key="3">
    <source>
        <dbReference type="ARBA" id="ARBA00004496"/>
    </source>
</evidence>
<dbReference type="Pfam" id="PF21974">
    <property type="entry name" value="SPN1_m3Gcap_bd"/>
    <property type="match status" value="1"/>
</dbReference>
<protein>
    <recommendedName>
        <fullName evidence="5">Snurportin-1</fullName>
    </recommendedName>
</protein>
<evidence type="ECO:0000313" key="12">
    <source>
        <dbReference type="WBParaSite" id="maker-unitig_44413-snap-gene-0.2-mRNA-1"/>
    </source>
</evidence>
<evidence type="ECO:0000313" key="11">
    <source>
        <dbReference type="Proteomes" id="UP000095280"/>
    </source>
</evidence>
<evidence type="ECO:0000256" key="1">
    <source>
        <dbReference type="ARBA" id="ARBA00003975"/>
    </source>
</evidence>
<dbReference type="GO" id="GO:0005737">
    <property type="term" value="C:cytoplasm"/>
    <property type="evidence" value="ECO:0007669"/>
    <property type="project" value="UniProtKB-SubCell"/>
</dbReference>
<feature type="domain" description="Snurportin-1 m3G cap-binding" evidence="10">
    <location>
        <begin position="32"/>
        <end position="115"/>
    </location>
</feature>
<evidence type="ECO:0000256" key="6">
    <source>
        <dbReference type="ARBA" id="ARBA00022448"/>
    </source>
</evidence>
<dbReference type="GO" id="GO:0005634">
    <property type="term" value="C:nucleus"/>
    <property type="evidence" value="ECO:0007669"/>
    <property type="project" value="UniProtKB-SubCell"/>
</dbReference>
<dbReference type="Proteomes" id="UP000095280">
    <property type="component" value="Unplaced"/>
</dbReference>
<evidence type="ECO:0000256" key="4">
    <source>
        <dbReference type="ARBA" id="ARBA00007540"/>
    </source>
</evidence>
<evidence type="ECO:0000256" key="7">
    <source>
        <dbReference type="ARBA" id="ARBA00022490"/>
    </source>
</evidence>
<evidence type="ECO:0000256" key="5">
    <source>
        <dbReference type="ARBA" id="ARBA00016034"/>
    </source>
</evidence>